<reference evidence="3" key="2">
    <citation type="submission" date="2015-01" db="EMBL/GenBank/DDBJ databases">
        <title>Evolutionary Origins and Diversification of the Mycorrhizal Mutualists.</title>
        <authorList>
            <consortium name="DOE Joint Genome Institute"/>
            <consortium name="Mycorrhizal Genomics Consortium"/>
            <person name="Kohler A."/>
            <person name="Kuo A."/>
            <person name="Nagy L.G."/>
            <person name="Floudas D."/>
            <person name="Copeland A."/>
            <person name="Barry K.W."/>
            <person name="Cichocki N."/>
            <person name="Veneault-Fourrey C."/>
            <person name="LaButti K."/>
            <person name="Lindquist E.A."/>
            <person name="Lipzen A."/>
            <person name="Lundell T."/>
            <person name="Morin E."/>
            <person name="Murat C."/>
            <person name="Riley R."/>
            <person name="Ohm R."/>
            <person name="Sun H."/>
            <person name="Tunlid A."/>
            <person name="Henrissat B."/>
            <person name="Grigoriev I.V."/>
            <person name="Hibbett D.S."/>
            <person name="Martin F."/>
        </authorList>
    </citation>
    <scope>NUCLEOTIDE SEQUENCE [LARGE SCALE GENOMIC DNA]</scope>
    <source>
        <strain evidence="3">Zn</strain>
    </source>
</reference>
<sequence length="110" mass="12187">MAGKIIRVTMFKLPSKENQQKMIGLYKVLSETARKDGKPYILSLEAGPAYEDARSNGFTFVAKSEFSNLDDMKYYDTDCTAHSTLKNNVKDLGIEGIMTTYYSPGVSAGL</sequence>
<protein>
    <recommendedName>
        <fullName evidence="1">Stress-response A/B barrel domain-containing protein</fullName>
    </recommendedName>
</protein>
<evidence type="ECO:0000313" key="3">
    <source>
        <dbReference type="Proteomes" id="UP000054321"/>
    </source>
</evidence>
<dbReference type="Pfam" id="PF07876">
    <property type="entry name" value="Dabb"/>
    <property type="match status" value="1"/>
</dbReference>
<dbReference type="Gene3D" id="3.30.70.100">
    <property type="match status" value="1"/>
</dbReference>
<name>A0A0C3HGP8_OIDMZ</name>
<reference evidence="2 3" key="1">
    <citation type="submission" date="2014-04" db="EMBL/GenBank/DDBJ databases">
        <authorList>
            <consortium name="DOE Joint Genome Institute"/>
            <person name="Kuo A."/>
            <person name="Martino E."/>
            <person name="Perotto S."/>
            <person name="Kohler A."/>
            <person name="Nagy L.G."/>
            <person name="Floudas D."/>
            <person name="Copeland A."/>
            <person name="Barry K.W."/>
            <person name="Cichocki N."/>
            <person name="Veneault-Fourrey C."/>
            <person name="LaButti K."/>
            <person name="Lindquist E.A."/>
            <person name="Lipzen A."/>
            <person name="Lundell T."/>
            <person name="Morin E."/>
            <person name="Murat C."/>
            <person name="Sun H."/>
            <person name="Tunlid A."/>
            <person name="Henrissat B."/>
            <person name="Grigoriev I.V."/>
            <person name="Hibbett D.S."/>
            <person name="Martin F."/>
            <person name="Nordberg H.P."/>
            <person name="Cantor M.N."/>
            <person name="Hua S.X."/>
        </authorList>
    </citation>
    <scope>NUCLEOTIDE SEQUENCE [LARGE SCALE GENOMIC DNA]</scope>
    <source>
        <strain evidence="2 3">Zn</strain>
    </source>
</reference>
<dbReference type="AlphaFoldDB" id="A0A0C3HGP8"/>
<accession>A0A0C3HGP8</accession>
<dbReference type="EMBL" id="KN832876">
    <property type="protein sequence ID" value="KIN01562.1"/>
    <property type="molecule type" value="Genomic_DNA"/>
</dbReference>
<evidence type="ECO:0000259" key="1">
    <source>
        <dbReference type="PROSITE" id="PS51502"/>
    </source>
</evidence>
<dbReference type="InterPro" id="IPR011008">
    <property type="entry name" value="Dimeric_a/b-barrel"/>
</dbReference>
<dbReference type="OrthoDB" id="3830014at2759"/>
<dbReference type="InterPro" id="IPR013097">
    <property type="entry name" value="Dabb"/>
</dbReference>
<dbReference type="Proteomes" id="UP000054321">
    <property type="component" value="Unassembled WGS sequence"/>
</dbReference>
<keyword evidence="3" id="KW-1185">Reference proteome</keyword>
<evidence type="ECO:0000313" key="2">
    <source>
        <dbReference type="EMBL" id="KIN01562.1"/>
    </source>
</evidence>
<dbReference type="PROSITE" id="PS51502">
    <property type="entry name" value="S_R_A_B_BARREL"/>
    <property type="match status" value="1"/>
</dbReference>
<dbReference type="InParanoid" id="A0A0C3HGP8"/>
<organism evidence="2 3">
    <name type="scientific">Oidiodendron maius (strain Zn)</name>
    <dbReference type="NCBI Taxonomy" id="913774"/>
    <lineage>
        <taxon>Eukaryota</taxon>
        <taxon>Fungi</taxon>
        <taxon>Dikarya</taxon>
        <taxon>Ascomycota</taxon>
        <taxon>Pezizomycotina</taxon>
        <taxon>Leotiomycetes</taxon>
        <taxon>Leotiomycetes incertae sedis</taxon>
        <taxon>Myxotrichaceae</taxon>
        <taxon>Oidiodendron</taxon>
    </lineage>
</organism>
<proteinExistence type="predicted"/>
<feature type="domain" description="Stress-response A/B barrel" evidence="1">
    <location>
        <begin position="5"/>
        <end position="102"/>
    </location>
</feature>
<dbReference type="SMART" id="SM00886">
    <property type="entry name" value="Dabb"/>
    <property type="match status" value="1"/>
</dbReference>
<gene>
    <name evidence="2" type="ORF">OIDMADRAFT_19345</name>
</gene>
<dbReference type="SUPFAM" id="SSF54909">
    <property type="entry name" value="Dimeric alpha+beta barrel"/>
    <property type="match status" value="1"/>
</dbReference>
<dbReference type="HOGENOM" id="CLU_120569_1_1_1"/>